<reference evidence="2" key="1">
    <citation type="submission" date="2015-07" db="EMBL/GenBank/DDBJ databases">
        <title>Fjat-14235 jcm11544.</title>
        <authorList>
            <person name="Liu B."/>
            <person name="Wang J."/>
            <person name="Zhu Y."/>
            <person name="Liu G."/>
            <person name="Chen Q."/>
            <person name="Chen Z."/>
            <person name="Lan J."/>
            <person name="Che J."/>
            <person name="Ge C."/>
            <person name="Shi H."/>
            <person name="Pan Z."/>
            <person name="Liu X."/>
        </authorList>
    </citation>
    <scope>NUCLEOTIDE SEQUENCE [LARGE SCALE GENOMIC DNA]</scope>
    <source>
        <strain evidence="2">JCM 11544</strain>
    </source>
</reference>
<dbReference type="InterPro" id="IPR004027">
    <property type="entry name" value="SEC_C_motif"/>
</dbReference>
<dbReference type="Pfam" id="PF02810">
    <property type="entry name" value="SEC-C"/>
    <property type="match status" value="1"/>
</dbReference>
<organism evidence="1 2">
    <name type="scientific">Rossellomorea marisflavi</name>
    <dbReference type="NCBI Taxonomy" id="189381"/>
    <lineage>
        <taxon>Bacteria</taxon>
        <taxon>Bacillati</taxon>
        <taxon>Bacillota</taxon>
        <taxon>Bacilli</taxon>
        <taxon>Bacillales</taxon>
        <taxon>Bacillaceae</taxon>
        <taxon>Rossellomorea</taxon>
    </lineage>
</organism>
<protein>
    <recommendedName>
        <fullName evidence="3">SEC-C motif-containing protein</fullName>
    </recommendedName>
</protein>
<accession>A0A0M0G0X1</accession>
<proteinExistence type="predicted"/>
<evidence type="ECO:0008006" key="3">
    <source>
        <dbReference type="Google" id="ProtNLM"/>
    </source>
</evidence>
<sequence>MISALLRLRGINMGTGRNAPCHCGSGKKYKYCCLNKKDMSPMILTKEVYEKDFLPVYDLELCKPKTFIEFEVVLPFHIPMYISKTITLSTHEGYLSYRFDMVTTNESYKYPLGEVVPVLDIHKTKMLMMAAIDLDYNEFLKDKEGYYNTYFDILLSHLNQLVLSYMVSSKDEDCHYLTKEMLQSTILVRKTNLETWENELSLFMLHPHVPFEKKPLTNNEFNEFIRLQGVVVWDKNPFVMGEQHVLSAKRYFKQGFYLEAINHAQISVEVLVRTLFEELLKNDGMPADKVKGTLENTSFMTIIKKKMSSYLGGIWDVTQDKTEIGQWYKNTYELRNRAIHRGRIPTFKEVDEAIHDAIEFRRFILKRVKENKKKYPKINEFFM</sequence>
<keyword evidence="2" id="KW-1185">Reference proteome</keyword>
<name>A0A0M0G0X1_9BACI</name>
<evidence type="ECO:0000313" key="1">
    <source>
        <dbReference type="EMBL" id="KON83262.1"/>
    </source>
</evidence>
<dbReference type="EMBL" id="LGUE01000008">
    <property type="protein sequence ID" value="KON83262.1"/>
    <property type="molecule type" value="Genomic_DNA"/>
</dbReference>
<comment type="caution">
    <text evidence="1">The sequence shown here is derived from an EMBL/GenBank/DDBJ whole genome shotgun (WGS) entry which is preliminary data.</text>
</comment>
<dbReference type="AlphaFoldDB" id="A0A0M0G0X1"/>
<gene>
    <name evidence="1" type="ORF">AF331_20805</name>
</gene>
<dbReference type="Gene3D" id="3.10.450.50">
    <property type="match status" value="1"/>
</dbReference>
<dbReference type="PATRIC" id="fig|189381.12.peg.3701"/>
<dbReference type="Proteomes" id="UP000037405">
    <property type="component" value="Unassembled WGS sequence"/>
</dbReference>
<evidence type="ECO:0000313" key="2">
    <source>
        <dbReference type="Proteomes" id="UP000037405"/>
    </source>
</evidence>
<dbReference type="SUPFAM" id="SSF103642">
    <property type="entry name" value="Sec-C motif"/>
    <property type="match status" value="1"/>
</dbReference>